<dbReference type="RefSeq" id="XP_003678134.1">
    <property type="nucleotide sequence ID" value="XM_003678086.1"/>
</dbReference>
<dbReference type="CDD" id="cd00586">
    <property type="entry name" value="4HBT"/>
    <property type="match status" value="1"/>
</dbReference>
<dbReference type="InterPro" id="IPR051490">
    <property type="entry name" value="THEM6_lcsJ_thioesterase"/>
</dbReference>
<dbReference type="FunCoup" id="G0VJV8">
    <property type="interactions" value="47"/>
</dbReference>
<dbReference type="Proteomes" id="UP000001640">
    <property type="component" value="Chromosome 9"/>
</dbReference>
<dbReference type="KEGG" id="ncs:NCAS_0I01220"/>
<feature type="chain" id="PRO_5003411167" description="Thioesterase domain-containing protein" evidence="2">
    <location>
        <begin position="25"/>
        <end position="229"/>
    </location>
</feature>
<feature type="signal peptide" evidence="2">
    <location>
        <begin position="1"/>
        <end position="24"/>
    </location>
</feature>
<evidence type="ECO:0000313" key="4">
    <source>
        <dbReference type="Proteomes" id="UP000001640"/>
    </source>
</evidence>
<dbReference type="EMBL" id="HE576760">
    <property type="protein sequence ID" value="CCC71790.1"/>
    <property type="molecule type" value="Genomic_DNA"/>
</dbReference>
<dbReference type="InParanoid" id="G0VJV8"/>
<protein>
    <recommendedName>
        <fullName evidence="5">Thioesterase domain-containing protein</fullName>
    </recommendedName>
</protein>
<organism evidence="3 4">
    <name type="scientific">Naumovozyma castellii</name>
    <name type="common">Yeast</name>
    <name type="synonym">Saccharomyces castellii</name>
    <dbReference type="NCBI Taxonomy" id="27288"/>
    <lineage>
        <taxon>Eukaryota</taxon>
        <taxon>Fungi</taxon>
        <taxon>Dikarya</taxon>
        <taxon>Ascomycota</taxon>
        <taxon>Saccharomycotina</taxon>
        <taxon>Saccharomycetes</taxon>
        <taxon>Saccharomycetales</taxon>
        <taxon>Saccharomycetaceae</taxon>
        <taxon>Naumovozyma</taxon>
    </lineage>
</organism>
<keyword evidence="4" id="KW-1185">Reference proteome</keyword>
<dbReference type="OrthoDB" id="265761at2759"/>
<comment type="similarity">
    <text evidence="1">Belongs to the lcsJ thioesterase family.</text>
</comment>
<proteinExistence type="inferred from homology"/>
<dbReference type="HOGENOM" id="CLU_040660_3_0_1"/>
<reference key="2">
    <citation type="submission" date="2011-08" db="EMBL/GenBank/DDBJ databases">
        <title>Genome sequence of Naumovozyma castellii.</title>
        <authorList>
            <person name="Gordon J.L."/>
            <person name="Armisen D."/>
            <person name="Proux-Wera E."/>
            <person name="OhEigeartaigh S.S."/>
            <person name="Byrne K.P."/>
            <person name="Wolfe K.H."/>
        </authorList>
    </citation>
    <scope>NUCLEOTIDE SEQUENCE</scope>
    <source>
        <strain>Type strain:CBS 4309</strain>
    </source>
</reference>
<gene>
    <name evidence="3" type="primary">NCAS0I01220</name>
    <name evidence="3" type="ordered locus">NCAS_0I01220</name>
</gene>
<name>G0VJV8_NAUCA</name>
<dbReference type="AlphaFoldDB" id="G0VJV8"/>
<dbReference type="PANTHER" id="PTHR12475:SF4">
    <property type="entry name" value="PROTEIN THEM6"/>
    <property type="match status" value="1"/>
</dbReference>
<dbReference type="OMA" id="FECDFYL"/>
<reference evidence="3 4" key="1">
    <citation type="journal article" date="2011" name="Proc. Natl. Acad. Sci. U.S.A.">
        <title>Evolutionary erosion of yeast sex chromosomes by mating-type switching accidents.</title>
        <authorList>
            <person name="Gordon J.L."/>
            <person name="Armisen D."/>
            <person name="Proux-Wera E."/>
            <person name="Oheigeartaigh S.S."/>
            <person name="Byrne K.P."/>
            <person name="Wolfe K.H."/>
        </authorList>
    </citation>
    <scope>NUCLEOTIDE SEQUENCE [LARGE SCALE GENOMIC DNA]</scope>
    <source>
        <strain evidence="4">ATCC 76901 / BCRC 22586 / CBS 4309 / NBRC 1992 / NRRL Y-12630</strain>
    </source>
</reference>
<keyword evidence="2" id="KW-0732">Signal</keyword>
<accession>G0VJV8</accession>
<dbReference type="Gene3D" id="3.10.129.10">
    <property type="entry name" value="Hotdog Thioesterase"/>
    <property type="match status" value="1"/>
</dbReference>
<dbReference type="GeneID" id="96905479"/>
<dbReference type="Pfam" id="PF13279">
    <property type="entry name" value="4HBT_2"/>
    <property type="match status" value="1"/>
</dbReference>
<evidence type="ECO:0000313" key="3">
    <source>
        <dbReference type="EMBL" id="CCC71790.1"/>
    </source>
</evidence>
<dbReference type="SUPFAM" id="SSF54637">
    <property type="entry name" value="Thioesterase/thiol ester dehydrase-isomerase"/>
    <property type="match status" value="1"/>
</dbReference>
<dbReference type="PANTHER" id="PTHR12475">
    <property type="match status" value="1"/>
</dbReference>
<dbReference type="eggNOG" id="KOG4366">
    <property type="taxonomic scope" value="Eukaryota"/>
</dbReference>
<evidence type="ECO:0000256" key="1">
    <source>
        <dbReference type="ARBA" id="ARBA00038476"/>
    </source>
</evidence>
<evidence type="ECO:0000256" key="2">
    <source>
        <dbReference type="SAM" id="SignalP"/>
    </source>
</evidence>
<dbReference type="InterPro" id="IPR029069">
    <property type="entry name" value="HotDog_dom_sf"/>
</dbReference>
<sequence length="229" mass="26485">MSIATLLKTVLGLYLLSSYKSVPGAYFVRFYYHCSRLLLVPFVTGKNTKNIKRLQSTENGCFALARVSTYVSPLECDFYFHKNNATYFVEMDVSRAKLMCSIFQKLFLTSKRFPFVPVANVFTNFLKELKPFQSYDVVSSILGWDEKWIYVISRFTRNNDKILCSLSLTKYVLKDGRKTIPPVDALTICGLYNEQVEAISKKNMHVLKEQCGFHETTPLEQMTFDYIEL</sequence>
<evidence type="ECO:0008006" key="5">
    <source>
        <dbReference type="Google" id="ProtNLM"/>
    </source>
</evidence>